<organism evidence="1">
    <name type="scientific">Arundo donax</name>
    <name type="common">Giant reed</name>
    <name type="synonym">Donax arundinaceus</name>
    <dbReference type="NCBI Taxonomy" id="35708"/>
    <lineage>
        <taxon>Eukaryota</taxon>
        <taxon>Viridiplantae</taxon>
        <taxon>Streptophyta</taxon>
        <taxon>Embryophyta</taxon>
        <taxon>Tracheophyta</taxon>
        <taxon>Spermatophyta</taxon>
        <taxon>Magnoliopsida</taxon>
        <taxon>Liliopsida</taxon>
        <taxon>Poales</taxon>
        <taxon>Poaceae</taxon>
        <taxon>PACMAD clade</taxon>
        <taxon>Arundinoideae</taxon>
        <taxon>Arundineae</taxon>
        <taxon>Arundo</taxon>
    </lineage>
</organism>
<dbReference type="EMBL" id="GBRH01211522">
    <property type="protein sequence ID" value="JAD86373.1"/>
    <property type="molecule type" value="Transcribed_RNA"/>
</dbReference>
<dbReference type="AlphaFoldDB" id="A0A0A9DI74"/>
<name>A0A0A9DI74_ARUDO</name>
<protein>
    <submittedName>
        <fullName evidence="1">Pco072231b</fullName>
    </submittedName>
</protein>
<reference evidence="1" key="1">
    <citation type="submission" date="2014-09" db="EMBL/GenBank/DDBJ databases">
        <authorList>
            <person name="Magalhaes I.L.F."/>
            <person name="Oliveira U."/>
            <person name="Santos F.R."/>
            <person name="Vidigal T.H.D.A."/>
            <person name="Brescovit A.D."/>
            <person name="Santos A.J."/>
        </authorList>
    </citation>
    <scope>NUCLEOTIDE SEQUENCE</scope>
    <source>
        <tissue evidence="1">Shoot tissue taken approximately 20 cm above the soil surface</tissue>
    </source>
</reference>
<reference evidence="1" key="2">
    <citation type="journal article" date="2015" name="Data Brief">
        <title>Shoot transcriptome of the giant reed, Arundo donax.</title>
        <authorList>
            <person name="Barrero R.A."/>
            <person name="Guerrero F.D."/>
            <person name="Moolhuijzen P."/>
            <person name="Goolsby J.A."/>
            <person name="Tidwell J."/>
            <person name="Bellgard S.E."/>
            <person name="Bellgard M.I."/>
        </authorList>
    </citation>
    <scope>NUCLEOTIDE SEQUENCE</scope>
    <source>
        <tissue evidence="1">Shoot tissue taken approximately 20 cm above the soil surface</tissue>
    </source>
</reference>
<evidence type="ECO:0000313" key="1">
    <source>
        <dbReference type="EMBL" id="JAD86373.1"/>
    </source>
</evidence>
<accession>A0A0A9DI74</accession>
<proteinExistence type="predicted"/>
<sequence length="39" mass="4471">MLNLSLAFKIVNCVRNIAVKEQSSKRNSTTKDYDPVKMK</sequence>